<feature type="region of interest" description="Disordered" evidence="1">
    <location>
        <begin position="1"/>
        <end position="26"/>
    </location>
</feature>
<dbReference type="CDD" id="cd06259">
    <property type="entry name" value="YdcF-like"/>
    <property type="match status" value="1"/>
</dbReference>
<keyword evidence="2" id="KW-1133">Transmembrane helix</keyword>
<keyword evidence="2" id="KW-0472">Membrane</keyword>
<proteinExistence type="predicted"/>
<evidence type="ECO:0000256" key="2">
    <source>
        <dbReference type="SAM" id="Phobius"/>
    </source>
</evidence>
<feature type="compositionally biased region" description="Gly residues" evidence="1">
    <location>
        <begin position="1"/>
        <end position="10"/>
    </location>
</feature>
<accession>A0A1T4RSZ4</accession>
<protein>
    <submittedName>
        <fullName evidence="4">Protein SanA, affects membrane permeability for vancomycin</fullName>
    </submittedName>
</protein>
<evidence type="ECO:0000313" key="5">
    <source>
        <dbReference type="Proteomes" id="UP000190637"/>
    </source>
</evidence>
<gene>
    <name evidence="4" type="ORF">SAMN02745673_02959</name>
</gene>
<dbReference type="Pfam" id="PF02698">
    <property type="entry name" value="DUF218"/>
    <property type="match status" value="1"/>
</dbReference>
<dbReference type="PANTHER" id="PTHR30336:SF6">
    <property type="entry name" value="INTEGRAL MEMBRANE PROTEIN"/>
    <property type="match status" value="1"/>
</dbReference>
<organism evidence="4 5">
    <name type="scientific">Marinactinospora thermotolerans DSM 45154</name>
    <dbReference type="NCBI Taxonomy" id="1122192"/>
    <lineage>
        <taxon>Bacteria</taxon>
        <taxon>Bacillati</taxon>
        <taxon>Actinomycetota</taxon>
        <taxon>Actinomycetes</taxon>
        <taxon>Streptosporangiales</taxon>
        <taxon>Nocardiopsidaceae</taxon>
        <taxon>Marinactinospora</taxon>
    </lineage>
</organism>
<evidence type="ECO:0000256" key="1">
    <source>
        <dbReference type="SAM" id="MobiDB-lite"/>
    </source>
</evidence>
<sequence length="244" mass="25834">MVLAGPGGPLGSESEGDGHDDVPLRRTPVRRGSWAALAAGTGAALALAPTAWTYLASRRYRFAPETVPQRPVALVLGAAAWNGEPSPLLARRLDVAADLLRSGRTRAILVSGDNRAVSGHETDVMTRYLVEQGVPREVIVADPAGYRTWDSCVRARDTFGVRAAVVVTQAFHLPRAVALCRAAGVDAVGVGDPSLGSRSRSTVYGYAREVGANAKALRDALLRVPPARVQERDGVLEDVLRRAA</sequence>
<keyword evidence="2" id="KW-0812">Transmembrane</keyword>
<evidence type="ECO:0000259" key="3">
    <source>
        <dbReference type="Pfam" id="PF02698"/>
    </source>
</evidence>
<dbReference type="STRING" id="1122192.SAMN02745673_02959"/>
<keyword evidence="5" id="KW-1185">Reference proteome</keyword>
<feature type="transmembrane region" description="Helical" evidence="2">
    <location>
        <begin position="34"/>
        <end position="55"/>
    </location>
</feature>
<reference evidence="4 5" key="1">
    <citation type="submission" date="2017-02" db="EMBL/GenBank/DDBJ databases">
        <authorList>
            <person name="Peterson S.W."/>
        </authorList>
    </citation>
    <scope>NUCLEOTIDE SEQUENCE [LARGE SCALE GENOMIC DNA]</scope>
    <source>
        <strain evidence="4 5">DSM 45154</strain>
    </source>
</reference>
<name>A0A1T4RSZ4_9ACTN</name>
<dbReference type="PANTHER" id="PTHR30336">
    <property type="entry name" value="INNER MEMBRANE PROTEIN, PROBABLE PERMEASE"/>
    <property type="match status" value="1"/>
</dbReference>
<dbReference type="Proteomes" id="UP000190637">
    <property type="component" value="Unassembled WGS sequence"/>
</dbReference>
<dbReference type="InterPro" id="IPR003848">
    <property type="entry name" value="DUF218"/>
</dbReference>
<dbReference type="InterPro" id="IPR051599">
    <property type="entry name" value="Cell_Envelope_Assoc"/>
</dbReference>
<dbReference type="GO" id="GO:0005886">
    <property type="term" value="C:plasma membrane"/>
    <property type="evidence" value="ECO:0007669"/>
    <property type="project" value="TreeGrafter"/>
</dbReference>
<evidence type="ECO:0000313" key="4">
    <source>
        <dbReference type="EMBL" id="SKA19104.1"/>
    </source>
</evidence>
<dbReference type="EMBL" id="FUWS01000007">
    <property type="protein sequence ID" value="SKA19104.1"/>
    <property type="molecule type" value="Genomic_DNA"/>
</dbReference>
<dbReference type="AlphaFoldDB" id="A0A1T4RSZ4"/>
<feature type="domain" description="DUF218" evidence="3">
    <location>
        <begin position="72"/>
        <end position="187"/>
    </location>
</feature>